<evidence type="ECO:0000313" key="4">
    <source>
        <dbReference type="Proteomes" id="UP001151760"/>
    </source>
</evidence>
<evidence type="ECO:0000256" key="2">
    <source>
        <dbReference type="SAM" id="MobiDB-lite"/>
    </source>
</evidence>
<proteinExistence type="predicted"/>
<sequence>MHQEEHLDSDVESVIDDNTISYHQYQLDNEVQDVPTEVSSAPPGEISMITILDDLRTQLDRHLKVNQEQSLVNDSLRAELARRKQEMVSLERNKVKHDLDQTIIQRNKRNAELEEENVLLKSKLSQNVESINSLKNESKKVVSEKKVLEDKYLEEIVCLKSANKVATEILQRFQQPTQTIQFQCNDPPPKRANWGETTPMPKKKQLLFPGTPSYLQIDPHRNHQLLQNNKPNVPINLSTEPEPATESRKPMPKSHTRIMEPIVEPLELTSSVSSSSKVTMISRFNDCKLSDRKAGSNGISGIFEC</sequence>
<comment type="caution">
    <text evidence="3">The sequence shown here is derived from an EMBL/GenBank/DDBJ whole genome shotgun (WGS) entry which is preliminary data.</text>
</comment>
<feature type="region of interest" description="Disordered" evidence="2">
    <location>
        <begin position="226"/>
        <end position="254"/>
    </location>
</feature>
<accession>A0ABQ5F3I1</accession>
<reference evidence="3" key="1">
    <citation type="journal article" date="2022" name="Int. J. Mol. Sci.">
        <title>Draft Genome of Tanacetum Coccineum: Genomic Comparison of Closely Related Tanacetum-Family Plants.</title>
        <authorList>
            <person name="Yamashiro T."/>
            <person name="Shiraishi A."/>
            <person name="Nakayama K."/>
            <person name="Satake H."/>
        </authorList>
    </citation>
    <scope>NUCLEOTIDE SEQUENCE</scope>
</reference>
<dbReference type="Proteomes" id="UP001151760">
    <property type="component" value="Unassembled WGS sequence"/>
</dbReference>
<gene>
    <name evidence="3" type="ORF">Tco_0992937</name>
</gene>
<keyword evidence="1" id="KW-0175">Coiled coil</keyword>
<feature type="compositionally biased region" description="Polar residues" evidence="2">
    <location>
        <begin position="226"/>
        <end position="239"/>
    </location>
</feature>
<name>A0ABQ5F3I1_9ASTR</name>
<evidence type="ECO:0000256" key="1">
    <source>
        <dbReference type="SAM" id="Coils"/>
    </source>
</evidence>
<feature type="coiled-coil region" evidence="1">
    <location>
        <begin position="73"/>
        <end position="151"/>
    </location>
</feature>
<reference evidence="3" key="2">
    <citation type="submission" date="2022-01" db="EMBL/GenBank/DDBJ databases">
        <authorList>
            <person name="Yamashiro T."/>
            <person name="Shiraishi A."/>
            <person name="Satake H."/>
            <person name="Nakayama K."/>
        </authorList>
    </citation>
    <scope>NUCLEOTIDE SEQUENCE</scope>
</reference>
<keyword evidence="4" id="KW-1185">Reference proteome</keyword>
<dbReference type="EMBL" id="BQNB010016969">
    <property type="protein sequence ID" value="GJT57883.1"/>
    <property type="molecule type" value="Genomic_DNA"/>
</dbReference>
<organism evidence="3 4">
    <name type="scientific">Tanacetum coccineum</name>
    <dbReference type="NCBI Taxonomy" id="301880"/>
    <lineage>
        <taxon>Eukaryota</taxon>
        <taxon>Viridiplantae</taxon>
        <taxon>Streptophyta</taxon>
        <taxon>Embryophyta</taxon>
        <taxon>Tracheophyta</taxon>
        <taxon>Spermatophyta</taxon>
        <taxon>Magnoliopsida</taxon>
        <taxon>eudicotyledons</taxon>
        <taxon>Gunneridae</taxon>
        <taxon>Pentapetalae</taxon>
        <taxon>asterids</taxon>
        <taxon>campanulids</taxon>
        <taxon>Asterales</taxon>
        <taxon>Asteraceae</taxon>
        <taxon>Asteroideae</taxon>
        <taxon>Anthemideae</taxon>
        <taxon>Anthemidinae</taxon>
        <taxon>Tanacetum</taxon>
    </lineage>
</organism>
<evidence type="ECO:0000313" key="3">
    <source>
        <dbReference type="EMBL" id="GJT57883.1"/>
    </source>
</evidence>
<protein>
    <submittedName>
        <fullName evidence="3">Uncharacterized protein</fullName>
    </submittedName>
</protein>